<evidence type="ECO:0000313" key="2">
    <source>
        <dbReference type="EMBL" id="MED6110488.1"/>
    </source>
</evidence>
<accession>A0ABU6QG40</accession>
<comment type="caution">
    <text evidence="2">The sequence shown here is derived from an EMBL/GenBank/DDBJ whole genome shotgun (WGS) entry which is preliminary data.</text>
</comment>
<reference evidence="2 3" key="1">
    <citation type="journal article" date="2023" name="Plants (Basel)">
        <title>Bridging the Gap: Combining Genomics and Transcriptomics Approaches to Understand Stylosanthes scabra, an Orphan Legume from the Brazilian Caatinga.</title>
        <authorList>
            <person name="Ferreira-Neto J.R.C."/>
            <person name="da Silva M.D."/>
            <person name="Binneck E."/>
            <person name="de Melo N.F."/>
            <person name="da Silva R.H."/>
            <person name="de Melo A.L.T.M."/>
            <person name="Pandolfi V."/>
            <person name="Bustamante F.O."/>
            <person name="Brasileiro-Vidal A.C."/>
            <person name="Benko-Iseppon A.M."/>
        </authorList>
    </citation>
    <scope>NUCLEOTIDE SEQUENCE [LARGE SCALE GENOMIC DNA]</scope>
    <source>
        <tissue evidence="2">Leaves</tissue>
    </source>
</reference>
<dbReference type="EMBL" id="JASCZI010000253">
    <property type="protein sequence ID" value="MED6110488.1"/>
    <property type="molecule type" value="Genomic_DNA"/>
</dbReference>
<evidence type="ECO:0000256" key="1">
    <source>
        <dbReference type="SAM" id="MobiDB-lite"/>
    </source>
</evidence>
<sequence length="679" mass="75243">MEPPALQLQVFIYLRKLEMRKKKACQHVTVPRPLNAEETRLYGWVEGAVLTQPSLVESDSLPEFRRSYPLMEDSGVEGDYVLKVAGPSDRVPFRAGEDGPHFLWVYQELFTRLRMRLPFTNFQRDVMTRCRVAVSQLHLNGWGFILVFEKVCLHFGFRPTIRLFFFIYDVHFPPGGYGYISFRVLVAPGKRAFWLDHENKPFPWVYWNPEVKDFVVYNLEPLEMAAFKFLVSLPSGLSKRNKFTCRFILDGSDAEVGEFLDGLLDVKMKRTKLDELMAKMANPARMGPRPILPTSGPSVTATAAAAAAASASASAAGAAAGSPHVGSSIQVPPGPTVSDTKKAKKQPAKRDRSKVVDLEEELKEDPAADLQSKRRRKKLKVDEAFEKALGDDSAWEHEVDPLKVAFPENFDYRKALNAGLTSAPVREALTKMPPEQLLGESYHLHAKYLACLQVGVETALVAKIKAEKELSAALDQIEVLKGERDSALSFLPFKEKATTLEDKLPTKSLEHQSAPDRIAQLEEDQKVLKAHFESSQLSLETERKRAVAAEEQVVSLAASLKTCQADLSKATEASEYWRSEWHTLGSEVTEMCQETLDVCLDQVSHLCHGVDFSAITLKSRWDPKGRRVFVPQETEVGVELSSTDGVVLEQGPAVAVQSSQPVAEGAAGEVAGASGGCPT</sequence>
<name>A0ABU6QG40_9FABA</name>
<keyword evidence="3" id="KW-1185">Reference proteome</keyword>
<evidence type="ECO:0000313" key="3">
    <source>
        <dbReference type="Proteomes" id="UP001341840"/>
    </source>
</evidence>
<proteinExistence type="predicted"/>
<protein>
    <submittedName>
        <fullName evidence="2">Uncharacterized protein</fullName>
    </submittedName>
</protein>
<feature type="compositionally biased region" description="Basic and acidic residues" evidence="1">
    <location>
        <begin position="348"/>
        <end position="357"/>
    </location>
</feature>
<feature type="region of interest" description="Disordered" evidence="1">
    <location>
        <begin position="318"/>
        <end position="377"/>
    </location>
</feature>
<dbReference type="Proteomes" id="UP001341840">
    <property type="component" value="Unassembled WGS sequence"/>
</dbReference>
<organism evidence="2 3">
    <name type="scientific">Stylosanthes scabra</name>
    <dbReference type="NCBI Taxonomy" id="79078"/>
    <lineage>
        <taxon>Eukaryota</taxon>
        <taxon>Viridiplantae</taxon>
        <taxon>Streptophyta</taxon>
        <taxon>Embryophyta</taxon>
        <taxon>Tracheophyta</taxon>
        <taxon>Spermatophyta</taxon>
        <taxon>Magnoliopsida</taxon>
        <taxon>eudicotyledons</taxon>
        <taxon>Gunneridae</taxon>
        <taxon>Pentapetalae</taxon>
        <taxon>rosids</taxon>
        <taxon>fabids</taxon>
        <taxon>Fabales</taxon>
        <taxon>Fabaceae</taxon>
        <taxon>Papilionoideae</taxon>
        <taxon>50 kb inversion clade</taxon>
        <taxon>dalbergioids sensu lato</taxon>
        <taxon>Dalbergieae</taxon>
        <taxon>Pterocarpus clade</taxon>
        <taxon>Stylosanthes</taxon>
    </lineage>
</organism>
<gene>
    <name evidence="2" type="ORF">PIB30_043391</name>
</gene>